<protein>
    <recommendedName>
        <fullName evidence="2">RING-type E3 ubiquitin transferase</fullName>
        <ecNumber evidence="2">2.3.2.27</ecNumber>
    </recommendedName>
</protein>
<dbReference type="PANTHER" id="PTHR48051:SF1">
    <property type="entry name" value="RAS SUPPRESSOR PROTEIN 1"/>
    <property type="match status" value="1"/>
</dbReference>
<dbReference type="SUPFAM" id="SSF52058">
    <property type="entry name" value="L domain-like"/>
    <property type="match status" value="1"/>
</dbReference>
<dbReference type="InterPro" id="IPR046673">
    <property type="entry name" value="ToxA_N"/>
</dbReference>
<dbReference type="EMBL" id="CP077093">
    <property type="protein sequence ID" value="QXI31430.1"/>
    <property type="molecule type" value="Genomic_DNA"/>
</dbReference>
<feature type="active site" description="Glycyl thioester intermediate" evidence="6">
    <location>
        <position position="1281"/>
    </location>
</feature>
<comment type="PTM">
    <text evidence="6">Ubiquitinated in the presence of host E1 ubiquitin-activating enzyme, E2 ubiquitin-conjugating enzyme and ubiquitin.</text>
</comment>
<dbReference type="Pfam" id="PF13855">
    <property type="entry name" value="LRR_8"/>
    <property type="match status" value="1"/>
</dbReference>
<dbReference type="EC" id="2.3.2.27" evidence="2"/>
<evidence type="ECO:0000259" key="8">
    <source>
        <dbReference type="PROSITE" id="PS52053"/>
    </source>
</evidence>
<dbReference type="GO" id="GO:0061630">
    <property type="term" value="F:ubiquitin protein ligase activity"/>
    <property type="evidence" value="ECO:0007669"/>
    <property type="project" value="UniProtKB-EC"/>
</dbReference>
<evidence type="ECO:0000256" key="6">
    <source>
        <dbReference type="PROSITE-ProRule" id="PRU01398"/>
    </source>
</evidence>
<dbReference type="Proteomes" id="UP000634530">
    <property type="component" value="Chromosome"/>
</dbReference>
<dbReference type="Gene3D" id="3.80.10.10">
    <property type="entry name" value="Ribonuclease Inhibitor"/>
    <property type="match status" value="1"/>
</dbReference>
<dbReference type="InterPro" id="IPR050216">
    <property type="entry name" value="LRR_domain-containing"/>
</dbReference>
<feature type="domain" description="NEL" evidence="8">
    <location>
        <begin position="1194"/>
        <end position="1490"/>
    </location>
</feature>
<keyword evidence="6" id="KW-0808">Transferase</keyword>
<dbReference type="Pfam" id="PF14496">
    <property type="entry name" value="NEL"/>
    <property type="match status" value="1"/>
</dbReference>
<evidence type="ECO:0000313" key="9">
    <source>
        <dbReference type="EMBL" id="QXI31430.1"/>
    </source>
</evidence>
<evidence type="ECO:0000256" key="5">
    <source>
        <dbReference type="ARBA" id="ARBA00023026"/>
    </source>
</evidence>
<reference evidence="9 10" key="1">
    <citation type="journal article" date="2020" name="Microorganisms">
        <title>Reliable Identification of Environmental Pseudomonas Isolates Using the rpoD Gene.</title>
        <authorList>
            <consortium name="The Broad Institute Genome Sequencing Platform"/>
            <person name="Girard L."/>
            <person name="Lood C."/>
            <person name="Rokni-Zadeh H."/>
            <person name="van Noort V."/>
            <person name="Lavigne R."/>
            <person name="De Mot R."/>
        </authorList>
    </citation>
    <scope>NUCLEOTIDE SEQUENCE [LARGE SCALE GENOMIC DNA]</scope>
    <source>
        <strain evidence="9 10">RW8P3</strain>
    </source>
</reference>
<dbReference type="Gene3D" id="1.20.58.360">
    <property type="entry name" value="Shigella T3SS effector IpaH defines"/>
    <property type="match status" value="1"/>
</dbReference>
<dbReference type="GO" id="GO:0005576">
    <property type="term" value="C:extracellular region"/>
    <property type="evidence" value="ECO:0007669"/>
    <property type="project" value="UniProtKB-UniRule"/>
</dbReference>
<dbReference type="KEGG" id="pvw:HU752_009640"/>
<dbReference type="PROSITE" id="PS52053">
    <property type="entry name" value="NEL"/>
    <property type="match status" value="1"/>
</dbReference>
<dbReference type="InterPro" id="IPR029487">
    <property type="entry name" value="NEL_dom"/>
</dbReference>
<comment type="similarity">
    <text evidence="6">Belongs to the LRR-containing bacterial E3 ligase family.</text>
</comment>
<evidence type="ECO:0000256" key="1">
    <source>
        <dbReference type="ARBA" id="ARBA00000900"/>
    </source>
</evidence>
<dbReference type="GO" id="GO:0005737">
    <property type="term" value="C:cytoplasm"/>
    <property type="evidence" value="ECO:0007669"/>
    <property type="project" value="TreeGrafter"/>
</dbReference>
<dbReference type="PROSITE" id="PS51450">
    <property type="entry name" value="LRR"/>
    <property type="match status" value="1"/>
</dbReference>
<gene>
    <name evidence="9" type="ORF">HU752_009640</name>
</gene>
<reference evidence="9 10" key="2">
    <citation type="journal article" date="2021" name="Microorganisms">
        <title>The Ever-Expanding Pseudomonas Genus: Description of 43 New Species and Partition of the Pseudomonas putida Group.</title>
        <authorList>
            <person name="Girard L."/>
            <person name="Lood C."/>
            <person name="Hofte M."/>
            <person name="Vandamme P."/>
            <person name="Rokni-Zadeh H."/>
            <person name="van Noort V."/>
            <person name="Lavigne R."/>
            <person name="De Mot R."/>
        </authorList>
    </citation>
    <scope>NUCLEOTIDE SEQUENCE [LARGE SCALE GENOMIC DNA]</scope>
    <source>
        <strain evidence="9 10">RW8P3</strain>
    </source>
</reference>
<dbReference type="InterPro" id="IPR032675">
    <property type="entry name" value="LRR_dom_sf"/>
</dbReference>
<dbReference type="PANTHER" id="PTHR48051">
    <property type="match status" value="1"/>
</dbReference>
<proteinExistence type="inferred from homology"/>
<evidence type="ECO:0000256" key="7">
    <source>
        <dbReference type="SAM" id="MobiDB-lite"/>
    </source>
</evidence>
<sequence length="1490" mass="168425">MQNFAPGEQLPPESHIRFSGSAKPALTPQVFVDLVRELDLGRRYQHHLCKLFHLVQEPGGEPDSEGARIAFAMQQQGKADMLVDACIARMKRELDENVHARVCRLIESNVSLDEDGARIEVNELQMLGVTLSGVRLFTLHDGPSGGDRGLLVHIPNDPVSRFRFYPSLEVFRSELCERLWQPFYEDFFCRLVAQSELPVFLSSLRRRLTREGAKLGDRHAHALNRQADLQLRLLPSREELFSLLHRQQLLRLQEDARTVAVPTEDVDQDARNARFQARLGLGMTLLNLAAFANPWLGLLMMGVAVGEMLAEVYEGYQDWRRGDHDEAIAHLMSVAEDFATMIALGAAVKVGGQLIKGVFPRQSAFFDELVPVRSSDGNYRLWQASLEPYAHDEAFVAAQEPDSQGFYPGTLDDGHRYLDIAGRPYRAYRDEALDAWRLRHPGRSSAYEPLLEHNGAGAWRLVHEWPLSWQSPTYLLRRLGPEAACLEEVDLQRIVSIHRLDAPLLRRLHMNRQEIPATLLDSLRRFRLDRELDWLIEPGQAPVARRLLDLKLQILPDLPGWPRGRTIQLLDGADKPTHEYGADLTSQPTAFKVAATDIEAHGLQALIDVLEPPHRQAILGDAVKPGTELPRLEQALQQHVRTHRPALFERVYRLRWLLDDGLPAQVRQGFPQLPSNVLREVVAQSSVDVKDRLLLDSGLPLQLVEDLTDVAREVRINRALEDGFLQSARNPDTARLQLPTLGRMLGWPTDLRIELRQDSVSGPLLAELGDLKLPRRRIMVRTEGGYQAFDAGGRMLGSRSTGHDALCAALLESLSVGERMAMGIRLGEEAQLHKMLLSTALPRPRRELESTLGLAPRKPNYEPASWRRMDLAGCTRAKRGGVEATRRGLTRLTRLYPDLCEAEARTLLLQLGDDSALVRNRIRSLELELELLRSILSSWYGRSFEQRGQSIWLGGMQEGRMQASQILERCWRRQTPRTYDNDGVVIGHGLSLEGLRVVSLPDLPSSIGFEHVTELSLKSMDLSVIPGNFLRLFPKLRKLDLANNRLRSLPAAIAEMDELRELHLQENRIVLDREAVAQLSTLHQLEVLNLNGNSDVRLLDVGRMPHLRRLFLRGTGIDHLPEGLLTRTSLSAADLRGNLIQQLPAALYDAPSPITRRIVLRHNPLAPANQSPLAAYRLRTGITFGIPEAELALDEYSSRRRWLADIEGEGRAQLQSLWQGLWHEPGSQELFDLLGRLGGSADYMKTRSDLTRRVWVVLAAAGENGALRRELFDLAANPLTCVDSAAQSFSHLEVRVLLAKARALAIEGDEPVQLLKLARGLFRLEQIDGIARNHVRALAENPEVPSSRAVDEIEVNLAYRVGLARLMYLPGQPREMMFRSIAHVTEEQIQAAHVRILQAEQTPNLTAFIAGRDFWIDYLKRKYPRDFSRFNQPFHDQEEQLLRESPTMHSERYFRHLSSLMDSHRAEEQMFLTSLTRQEMYEHPAPLPGT</sequence>
<keyword evidence="10" id="KW-1185">Reference proteome</keyword>
<dbReference type="Pfam" id="PF20178">
    <property type="entry name" value="ToxA_N"/>
    <property type="match status" value="1"/>
</dbReference>
<name>A0A9E6PRH6_9PSED</name>
<keyword evidence="6" id="KW-0964">Secreted</keyword>
<keyword evidence="6" id="KW-0833">Ubl conjugation pathway</keyword>
<dbReference type="InterPro" id="IPR003591">
    <property type="entry name" value="Leu-rich_rpt_typical-subtyp"/>
</dbReference>
<keyword evidence="3" id="KW-0433">Leucine-rich repeat</keyword>
<keyword evidence="5" id="KW-0843">Virulence</keyword>
<evidence type="ECO:0000256" key="4">
    <source>
        <dbReference type="ARBA" id="ARBA00022737"/>
    </source>
</evidence>
<dbReference type="InterPro" id="IPR001611">
    <property type="entry name" value="Leu-rich_rpt"/>
</dbReference>
<organism evidence="9 10">
    <name type="scientific">Pseudomonas vanderleydeniana</name>
    <dbReference type="NCBI Taxonomy" id="2745495"/>
    <lineage>
        <taxon>Bacteria</taxon>
        <taxon>Pseudomonadati</taxon>
        <taxon>Pseudomonadota</taxon>
        <taxon>Gammaproteobacteria</taxon>
        <taxon>Pseudomonadales</taxon>
        <taxon>Pseudomonadaceae</taxon>
        <taxon>Pseudomonas</taxon>
    </lineage>
</organism>
<evidence type="ECO:0000313" key="10">
    <source>
        <dbReference type="Proteomes" id="UP000634530"/>
    </source>
</evidence>
<keyword evidence="6" id="KW-1035">Host cytoplasm</keyword>
<keyword evidence="6" id="KW-0832">Ubl conjugation</keyword>
<evidence type="ECO:0000256" key="2">
    <source>
        <dbReference type="ARBA" id="ARBA00012483"/>
    </source>
</evidence>
<comment type="catalytic activity">
    <reaction evidence="1">
        <text>S-ubiquitinyl-[E2 ubiquitin-conjugating enzyme]-L-cysteine + [acceptor protein]-L-lysine = [E2 ubiquitin-conjugating enzyme]-L-cysteine + N(6)-ubiquitinyl-[acceptor protein]-L-lysine.</text>
        <dbReference type="EC" id="2.3.2.27"/>
    </reaction>
</comment>
<dbReference type="SMART" id="SM00369">
    <property type="entry name" value="LRR_TYP"/>
    <property type="match status" value="2"/>
</dbReference>
<feature type="region of interest" description="Disordered" evidence="7">
    <location>
        <begin position="1"/>
        <end position="20"/>
    </location>
</feature>
<accession>A0A9E6PRH6</accession>
<keyword evidence="4" id="KW-0677">Repeat</keyword>
<dbReference type="GO" id="GO:0016567">
    <property type="term" value="P:protein ubiquitination"/>
    <property type="evidence" value="ECO:0007669"/>
    <property type="project" value="InterPro"/>
</dbReference>
<evidence type="ECO:0000256" key="3">
    <source>
        <dbReference type="ARBA" id="ARBA00022614"/>
    </source>
</evidence>